<evidence type="ECO:0000256" key="2">
    <source>
        <dbReference type="ARBA" id="ARBA00022679"/>
    </source>
</evidence>
<proteinExistence type="inferred from homology"/>
<evidence type="ECO:0000256" key="3">
    <source>
        <dbReference type="HAMAP-Rule" id="MF_01963"/>
    </source>
</evidence>
<name>A0ABS9MQR4_9BURK</name>
<evidence type="ECO:0000313" key="6">
    <source>
        <dbReference type="Proteomes" id="UP001297600"/>
    </source>
</evidence>
<dbReference type="SUPFAM" id="SSF53167">
    <property type="entry name" value="Purine and uridine phosphorylases"/>
    <property type="match status" value="1"/>
</dbReference>
<dbReference type="PANTHER" id="PTHR42679:SF2">
    <property type="entry name" value="S-METHYL-5'-THIOADENOSINE PHOSPHORYLASE"/>
    <property type="match status" value="1"/>
</dbReference>
<feature type="binding site" evidence="3">
    <location>
        <begin position="58"/>
        <end position="59"/>
    </location>
    <ligand>
        <name>phosphate</name>
        <dbReference type="ChEBI" id="CHEBI:43474"/>
    </ligand>
</feature>
<comment type="miscellaneous">
    <text evidence="3">Although this enzyme belongs to the family of MTA phosphorylases based on sequence homology, it has been shown that conserved amino acid substitutions in the substrate binding pocket convert the substrate specificity of this enzyme from 6-aminopurines to 6-oxopurines.</text>
</comment>
<evidence type="ECO:0000313" key="5">
    <source>
        <dbReference type="EMBL" id="MCG5030961.1"/>
    </source>
</evidence>
<sequence>MAADSRAAVGIIGGSSFSDGWLEKASSEAFFGETPYGLPSSPVREAEISGRRVLLLLRHGLGHRFPPHAVPYAANLWALKKAGAEAVIGLATVGGINEALPPGALCVPDDLVDRTWGRESTIYSSAKTGVRHVDFTRPFDEELRRRLILACRRARVSRLLEGGVYWCSQGPRLETAAEIRVIRALGGAMVGMTAATEAAVARELDVPYALLALCVNWAAGLHSSSDKVSLEVCGGENGCSSEDIRCVLEQFLAL</sequence>
<protein>
    <recommendedName>
        <fullName evidence="3">Probable 6-oxopurine nucleoside phosphorylase</fullName>
        <ecNumber evidence="3">2.4.2.1</ecNumber>
    </recommendedName>
    <alternativeName>
        <fullName evidence="3">Purine nucleoside phosphorylase</fullName>
        <shortName evidence="3">PNP</shortName>
    </alternativeName>
</protein>
<dbReference type="InterPro" id="IPR000845">
    <property type="entry name" value="Nucleoside_phosphorylase_d"/>
</dbReference>
<comment type="similarity">
    <text evidence="3">Belongs to the PNP/MTAP phosphorylase family. MTAP subfamily.</text>
</comment>
<dbReference type="EMBL" id="JAKNCT010000006">
    <property type="protein sequence ID" value="MCG5030961.1"/>
    <property type="molecule type" value="Genomic_DNA"/>
</dbReference>
<dbReference type="RefSeq" id="WP_237978614.1">
    <property type="nucleotide sequence ID" value="NZ_JAKNCT010000006.1"/>
</dbReference>
<comment type="caution">
    <text evidence="3">Lacks conserved residue(s) required for the propagation of feature annotation.</text>
</comment>
<dbReference type="EC" id="2.4.2.1" evidence="3"/>
<feature type="site" description="Important for substrate specificity" evidence="3">
    <location>
        <position position="174"/>
    </location>
</feature>
<dbReference type="CDD" id="cd09010">
    <property type="entry name" value="MTAP_SsMTAPII_like_MTIP"/>
    <property type="match status" value="1"/>
</dbReference>
<comment type="catalytic activity">
    <reaction evidence="3">
        <text>a purine D-ribonucleoside + phosphate = a purine nucleobase + alpha-D-ribose 1-phosphate</text>
        <dbReference type="Rhea" id="RHEA:19805"/>
        <dbReference type="ChEBI" id="CHEBI:26386"/>
        <dbReference type="ChEBI" id="CHEBI:43474"/>
        <dbReference type="ChEBI" id="CHEBI:57720"/>
        <dbReference type="ChEBI" id="CHEBI:142355"/>
        <dbReference type="EC" id="2.4.2.1"/>
    </reaction>
</comment>
<feature type="site" description="Important for substrate specificity" evidence="3">
    <location>
        <position position="230"/>
    </location>
</feature>
<dbReference type="Gene3D" id="3.40.50.1580">
    <property type="entry name" value="Nucleoside phosphorylase domain"/>
    <property type="match status" value="1"/>
</dbReference>
<feature type="domain" description="Nucleoside phosphorylase" evidence="4">
    <location>
        <begin position="9"/>
        <end position="222"/>
    </location>
</feature>
<dbReference type="PANTHER" id="PTHR42679">
    <property type="entry name" value="S-METHYL-5'-THIOADENOSINE PHOSPHORYLASE"/>
    <property type="match status" value="1"/>
</dbReference>
<reference evidence="5 6" key="1">
    <citation type="submission" date="2022-02" db="EMBL/GenBank/DDBJ databases">
        <title>Mesosutterella porci, a novel member of the family Sutterellaceae from pig feces.</title>
        <authorList>
            <person name="Wylensek D."/>
            <person name="Clavel T."/>
        </authorList>
    </citation>
    <scope>NUCLEOTIDE SEQUENCE [LARGE SCALE GENOMIC DNA]</scope>
    <source>
        <strain evidence="6">oilRF-744-wt-GAM-9</strain>
    </source>
</reference>
<dbReference type="Proteomes" id="UP001297600">
    <property type="component" value="Unassembled WGS sequence"/>
</dbReference>
<comment type="pathway">
    <text evidence="3">Purine metabolism; purine nucleoside salvage.</text>
</comment>
<dbReference type="NCBIfam" id="NF006599">
    <property type="entry name" value="PRK09136.1"/>
    <property type="match status" value="1"/>
</dbReference>
<comment type="caution">
    <text evidence="5">The sequence shown here is derived from an EMBL/GenBank/DDBJ whole genome shotgun (WGS) entry which is preliminary data.</text>
</comment>
<keyword evidence="3" id="KW-0660">Purine salvage</keyword>
<keyword evidence="1 3" id="KW-0328">Glycosyltransferase</keyword>
<dbReference type="GO" id="GO:0016757">
    <property type="term" value="F:glycosyltransferase activity"/>
    <property type="evidence" value="ECO:0007669"/>
    <property type="project" value="UniProtKB-KW"/>
</dbReference>
<dbReference type="HAMAP" id="MF_01963">
    <property type="entry name" value="MTAP"/>
    <property type="match status" value="1"/>
</dbReference>
<organism evidence="5 6">
    <name type="scientific">Mesosutterella porci</name>
    <dbReference type="NCBI Taxonomy" id="2915351"/>
    <lineage>
        <taxon>Bacteria</taxon>
        <taxon>Pseudomonadati</taxon>
        <taxon>Pseudomonadota</taxon>
        <taxon>Betaproteobacteria</taxon>
        <taxon>Burkholderiales</taxon>
        <taxon>Sutterellaceae</taxon>
        <taxon>Mesosutterella</taxon>
    </lineage>
</organism>
<gene>
    <name evidence="5" type="ORF">MAF45_05810</name>
</gene>
<dbReference type="InterPro" id="IPR035994">
    <property type="entry name" value="Nucleoside_phosphorylase_sf"/>
</dbReference>
<comment type="function">
    <text evidence="3">Purine nucleoside phosphorylase which is highly specific for 6-oxopurine nucleosides. Cleaves guanosine or inosine to respective bases and sugar-1-phosphate molecules. Involved in purine salvage.</text>
</comment>
<feature type="binding site" evidence="3">
    <location>
        <position position="193"/>
    </location>
    <ligand>
        <name>phosphate</name>
        <dbReference type="ChEBI" id="CHEBI:43474"/>
    </ligand>
</feature>
<keyword evidence="2 3" id="KW-0808">Transferase</keyword>
<dbReference type="InterPro" id="IPR010044">
    <property type="entry name" value="MTAP"/>
</dbReference>
<evidence type="ECO:0000256" key="1">
    <source>
        <dbReference type="ARBA" id="ARBA00022676"/>
    </source>
</evidence>
<comment type="subunit">
    <text evidence="3">Homohexamer. Dimer of a homotrimer.</text>
</comment>
<accession>A0ABS9MQR4</accession>
<feature type="binding site" evidence="3">
    <location>
        <position position="15"/>
    </location>
    <ligand>
        <name>phosphate</name>
        <dbReference type="ChEBI" id="CHEBI:43474"/>
    </ligand>
</feature>
<feature type="binding site" evidence="3">
    <location>
        <position position="192"/>
    </location>
    <ligand>
        <name>substrate</name>
    </ligand>
</feature>
<feature type="binding site" evidence="3">
    <location>
        <begin position="216"/>
        <end position="218"/>
    </location>
    <ligand>
        <name>substrate</name>
    </ligand>
</feature>
<dbReference type="Pfam" id="PF01048">
    <property type="entry name" value="PNP_UDP_1"/>
    <property type="match status" value="1"/>
</dbReference>
<evidence type="ECO:0000259" key="4">
    <source>
        <dbReference type="Pfam" id="PF01048"/>
    </source>
</evidence>
<keyword evidence="6" id="KW-1185">Reference proteome</keyword>